<feature type="binding site" evidence="7">
    <location>
        <begin position="11"/>
        <end position="16"/>
    </location>
    <ligand>
        <name>ATP</name>
        <dbReference type="ChEBI" id="CHEBI:30616"/>
    </ligand>
</feature>
<comment type="cofactor">
    <cofactor evidence="7">
        <name>Mg(2+)</name>
        <dbReference type="ChEBI" id="CHEBI:18420"/>
    </cofactor>
    <text evidence="7">Binds 1 Mg(2+) ion per subunit.</text>
</comment>
<dbReference type="CDD" id="cd00464">
    <property type="entry name" value="SK"/>
    <property type="match status" value="1"/>
</dbReference>
<comment type="pathway">
    <text evidence="7">Metabolic intermediate biosynthesis; chorismate biosynthesis; chorismate from D-erythrose 4-phosphate and phosphoenolpyruvate: step 5/7.</text>
</comment>
<dbReference type="GO" id="GO:0009073">
    <property type="term" value="P:aromatic amino acid family biosynthetic process"/>
    <property type="evidence" value="ECO:0007669"/>
    <property type="project" value="UniProtKB-KW"/>
</dbReference>
<dbReference type="InterPro" id="IPR031322">
    <property type="entry name" value="Shikimate/glucono_kinase"/>
</dbReference>
<protein>
    <recommendedName>
        <fullName evidence="7">Shikimate kinase</fullName>
        <shortName evidence="7">SK</shortName>
        <ecNumber evidence="7">2.7.1.71</ecNumber>
    </recommendedName>
</protein>
<dbReference type="SMR" id="A0A015VBH5"/>
<gene>
    <name evidence="7" type="primary">aroK</name>
    <name evidence="8" type="ORF">M125_0509</name>
</gene>
<dbReference type="GeneID" id="60368246"/>
<keyword evidence="1 7" id="KW-0028">Amino-acid biosynthesis</keyword>
<keyword evidence="2 7" id="KW-0808">Transferase</keyword>
<feature type="binding site" evidence="7">
    <location>
        <position position="57"/>
    </location>
    <ligand>
        <name>substrate</name>
    </ligand>
</feature>
<dbReference type="EC" id="2.7.1.71" evidence="7"/>
<keyword evidence="6 7" id="KW-0057">Aromatic amino acid biosynthesis</keyword>
<dbReference type="Pfam" id="PF01202">
    <property type="entry name" value="SKI"/>
    <property type="match status" value="1"/>
</dbReference>
<evidence type="ECO:0000256" key="7">
    <source>
        <dbReference type="HAMAP-Rule" id="MF_00109"/>
    </source>
</evidence>
<keyword evidence="3 7" id="KW-0547">Nucleotide-binding</keyword>
<dbReference type="GO" id="GO:0009423">
    <property type="term" value="P:chorismate biosynthetic process"/>
    <property type="evidence" value="ECO:0007669"/>
    <property type="project" value="UniProtKB-UniRule"/>
</dbReference>
<dbReference type="PATRIC" id="fig|1339316.3.peg.503"/>
<evidence type="ECO:0000256" key="4">
    <source>
        <dbReference type="ARBA" id="ARBA00022777"/>
    </source>
</evidence>
<feature type="binding site" evidence="7">
    <location>
        <position position="140"/>
    </location>
    <ligand>
        <name>substrate</name>
    </ligand>
</feature>
<dbReference type="EMBL" id="JGDB01000013">
    <property type="protein sequence ID" value="EXY92721.1"/>
    <property type="molecule type" value="Genomic_DNA"/>
</dbReference>
<organism evidence="8 9">
    <name type="scientific">Bacteroides fragilis str. 3998T(B)3</name>
    <dbReference type="NCBI Taxonomy" id="1339316"/>
    <lineage>
        <taxon>Bacteria</taxon>
        <taxon>Pseudomonadati</taxon>
        <taxon>Bacteroidota</taxon>
        <taxon>Bacteroidia</taxon>
        <taxon>Bacteroidales</taxon>
        <taxon>Bacteroidaceae</taxon>
        <taxon>Bacteroides</taxon>
    </lineage>
</organism>
<evidence type="ECO:0000256" key="5">
    <source>
        <dbReference type="ARBA" id="ARBA00022840"/>
    </source>
</evidence>
<proteinExistence type="inferred from homology"/>
<dbReference type="Gene3D" id="3.40.50.300">
    <property type="entry name" value="P-loop containing nucleotide triphosphate hydrolases"/>
    <property type="match status" value="1"/>
</dbReference>
<dbReference type="GO" id="GO:0005829">
    <property type="term" value="C:cytosol"/>
    <property type="evidence" value="ECO:0007669"/>
    <property type="project" value="TreeGrafter"/>
</dbReference>
<feature type="binding site" evidence="7">
    <location>
        <position position="33"/>
    </location>
    <ligand>
        <name>substrate</name>
    </ligand>
</feature>
<keyword evidence="7" id="KW-0963">Cytoplasm</keyword>
<dbReference type="AlphaFoldDB" id="A0A015VBH5"/>
<dbReference type="GO" id="GO:0000287">
    <property type="term" value="F:magnesium ion binding"/>
    <property type="evidence" value="ECO:0007669"/>
    <property type="project" value="UniProtKB-UniRule"/>
</dbReference>
<comment type="caution">
    <text evidence="8">The sequence shown here is derived from an EMBL/GenBank/DDBJ whole genome shotgun (WGS) entry which is preliminary data.</text>
</comment>
<evidence type="ECO:0000256" key="6">
    <source>
        <dbReference type="ARBA" id="ARBA00023141"/>
    </source>
</evidence>
<comment type="subcellular location">
    <subcellularLocation>
        <location evidence="7">Cytoplasm</location>
    </subcellularLocation>
</comment>
<dbReference type="HAMAP" id="MF_00109">
    <property type="entry name" value="Shikimate_kinase"/>
    <property type="match status" value="1"/>
</dbReference>
<dbReference type="RefSeq" id="WP_005783866.1">
    <property type="nucleotide sequence ID" value="NZ_JGDB01000013.1"/>
</dbReference>
<dbReference type="NCBIfam" id="NF010555">
    <property type="entry name" value="PRK13949.1"/>
    <property type="match status" value="1"/>
</dbReference>
<evidence type="ECO:0000313" key="9">
    <source>
        <dbReference type="Proteomes" id="UP000020773"/>
    </source>
</evidence>
<comment type="similarity">
    <text evidence="7">Belongs to the shikimate kinase family.</text>
</comment>
<keyword evidence="5 7" id="KW-0067">ATP-binding</keyword>
<evidence type="ECO:0000313" key="8">
    <source>
        <dbReference type="EMBL" id="EXY92721.1"/>
    </source>
</evidence>
<evidence type="ECO:0000256" key="1">
    <source>
        <dbReference type="ARBA" id="ARBA00022605"/>
    </source>
</evidence>
<keyword evidence="7" id="KW-0479">Metal-binding</keyword>
<feature type="binding site" evidence="7">
    <location>
        <position position="79"/>
    </location>
    <ligand>
        <name>substrate</name>
    </ligand>
</feature>
<dbReference type="PANTHER" id="PTHR21087:SF16">
    <property type="entry name" value="SHIKIMATE KINASE 1, CHLOROPLASTIC"/>
    <property type="match status" value="1"/>
</dbReference>
<dbReference type="GO" id="GO:0004765">
    <property type="term" value="F:shikimate kinase activity"/>
    <property type="evidence" value="ECO:0007669"/>
    <property type="project" value="UniProtKB-UniRule"/>
</dbReference>
<keyword evidence="4 7" id="KW-0418">Kinase</keyword>
<accession>A0A015VBH5</accession>
<dbReference type="UniPathway" id="UPA00053">
    <property type="reaction ID" value="UER00088"/>
</dbReference>
<dbReference type="GO" id="GO:0008652">
    <property type="term" value="P:amino acid biosynthetic process"/>
    <property type="evidence" value="ECO:0007669"/>
    <property type="project" value="UniProtKB-KW"/>
</dbReference>
<dbReference type="PANTHER" id="PTHR21087">
    <property type="entry name" value="SHIKIMATE KINASE"/>
    <property type="match status" value="1"/>
</dbReference>
<dbReference type="InterPro" id="IPR027417">
    <property type="entry name" value="P-loop_NTPase"/>
</dbReference>
<dbReference type="Proteomes" id="UP000020773">
    <property type="component" value="Unassembled WGS sequence"/>
</dbReference>
<comment type="catalytic activity">
    <reaction evidence="7">
        <text>shikimate + ATP = 3-phosphoshikimate + ADP + H(+)</text>
        <dbReference type="Rhea" id="RHEA:13121"/>
        <dbReference type="ChEBI" id="CHEBI:15378"/>
        <dbReference type="ChEBI" id="CHEBI:30616"/>
        <dbReference type="ChEBI" id="CHEBI:36208"/>
        <dbReference type="ChEBI" id="CHEBI:145989"/>
        <dbReference type="ChEBI" id="CHEBI:456216"/>
        <dbReference type="EC" id="2.7.1.71"/>
    </reaction>
</comment>
<dbReference type="GO" id="GO:0005524">
    <property type="term" value="F:ATP binding"/>
    <property type="evidence" value="ECO:0007669"/>
    <property type="project" value="UniProtKB-UniRule"/>
</dbReference>
<comment type="function">
    <text evidence="7">Catalyzes the specific phosphorylation of the 3-hydroxyl group of shikimic acid using ATP as a cosubstrate.</text>
</comment>
<name>A0A015VBH5_BACFG</name>
<sequence>MIRIFLTGYMGAGKTTLGKALARELHIPFIDLDWYIEERFHKTVGELFSERGEASFRELEKNMLHEVGEFEDVVISTGGGAPCFFDNMEYMNRVGTTVFLDVDPKVLFSRLRVAKQQRPILQGKKDDELLDFIVQALEKRAPFYRQANYIYCADKLEDRSQIETSVQQLRKLLNLHIAS</sequence>
<dbReference type="InterPro" id="IPR000623">
    <property type="entry name" value="Shikimate_kinase/TSH1"/>
</dbReference>
<comment type="subunit">
    <text evidence="7">Monomer.</text>
</comment>
<comment type="caution">
    <text evidence="7">Lacks conserved residue(s) required for the propagation of feature annotation.</text>
</comment>
<dbReference type="SUPFAM" id="SSF52540">
    <property type="entry name" value="P-loop containing nucleoside triphosphate hydrolases"/>
    <property type="match status" value="1"/>
</dbReference>
<keyword evidence="7" id="KW-0460">Magnesium</keyword>
<reference evidence="8 9" key="1">
    <citation type="submission" date="2014-02" db="EMBL/GenBank/DDBJ databases">
        <authorList>
            <person name="Sears C."/>
            <person name="Carroll K."/>
            <person name="Sack B.R."/>
            <person name="Qadri F."/>
            <person name="Myers L.L."/>
            <person name="Chung G.-T."/>
            <person name="Escheverria P."/>
            <person name="Fraser C.M."/>
            <person name="Sadzewicz L."/>
            <person name="Shefchek K.A."/>
            <person name="Tallon L."/>
            <person name="Das S.P."/>
            <person name="Daugherty S."/>
            <person name="Mongodin E.F."/>
        </authorList>
    </citation>
    <scope>NUCLEOTIDE SEQUENCE [LARGE SCALE GENOMIC DNA]</scope>
    <source>
        <strain evidence="9">3998T(B)3</strain>
    </source>
</reference>
<feature type="binding site" evidence="7">
    <location>
        <position position="15"/>
    </location>
    <ligand>
        <name>Mg(2+)</name>
        <dbReference type="ChEBI" id="CHEBI:18420"/>
    </ligand>
</feature>
<evidence type="ECO:0000256" key="2">
    <source>
        <dbReference type="ARBA" id="ARBA00022679"/>
    </source>
</evidence>
<evidence type="ECO:0000256" key="3">
    <source>
        <dbReference type="ARBA" id="ARBA00022741"/>
    </source>
</evidence>
<dbReference type="PRINTS" id="PR01100">
    <property type="entry name" value="SHIKIMTKNASE"/>
</dbReference>
<feature type="binding site" evidence="7">
    <location>
        <position position="118"/>
    </location>
    <ligand>
        <name>ATP</name>
        <dbReference type="ChEBI" id="CHEBI:30616"/>
    </ligand>
</feature>